<organism evidence="2 3">
    <name type="scientific">Planosporangium thailandense</name>
    <dbReference type="NCBI Taxonomy" id="765197"/>
    <lineage>
        <taxon>Bacteria</taxon>
        <taxon>Bacillati</taxon>
        <taxon>Actinomycetota</taxon>
        <taxon>Actinomycetes</taxon>
        <taxon>Micromonosporales</taxon>
        <taxon>Micromonosporaceae</taxon>
        <taxon>Planosporangium</taxon>
    </lineage>
</organism>
<dbReference type="SUPFAM" id="SSF160904">
    <property type="entry name" value="Jann2411-like"/>
    <property type="match status" value="1"/>
</dbReference>
<gene>
    <name evidence="2" type="ORF">HC031_01150</name>
</gene>
<dbReference type="Pfam" id="PF07336">
    <property type="entry name" value="ABATE"/>
    <property type="match status" value="1"/>
</dbReference>
<dbReference type="PANTHER" id="PTHR35525:SF3">
    <property type="entry name" value="BLL6575 PROTEIN"/>
    <property type="match status" value="1"/>
</dbReference>
<comment type="caution">
    <text evidence="2">The sequence shown here is derived from an EMBL/GenBank/DDBJ whole genome shotgun (WGS) entry which is preliminary data.</text>
</comment>
<evidence type="ECO:0000259" key="1">
    <source>
        <dbReference type="Pfam" id="PF11706"/>
    </source>
</evidence>
<feature type="domain" description="Zinc finger CGNR" evidence="1">
    <location>
        <begin position="151"/>
        <end position="192"/>
    </location>
</feature>
<accession>A0ABX0XSX6</accession>
<name>A0ABX0XSX6_9ACTN</name>
<dbReference type="InterPro" id="IPR021005">
    <property type="entry name" value="Znf_CGNR"/>
</dbReference>
<dbReference type="Gene3D" id="1.10.3300.10">
    <property type="entry name" value="Jann2411-like domain"/>
    <property type="match status" value="1"/>
</dbReference>
<evidence type="ECO:0000313" key="3">
    <source>
        <dbReference type="Proteomes" id="UP000722989"/>
    </source>
</evidence>
<dbReference type="Pfam" id="PF11706">
    <property type="entry name" value="zf-CGNR"/>
    <property type="match status" value="1"/>
</dbReference>
<sequence>MTDKGNPATVAAAPARFALLGEPVAIDLVNTVVKGGRDLIAAPGRFASFFAQEAERLDVDLAALPSLDDVRRLRAALDDLLRAVVDGRTPSPEAVAVVNGYAAAAPSAPQLTWSGDGPVRTATGPATAPIRTLAAFARSAIDLVTRPEGVRLRRCAAEDCMLLFAAATSRRQWCSTSTCGNRVRVARHAQRHRDGR</sequence>
<dbReference type="InterPro" id="IPR010852">
    <property type="entry name" value="ABATE"/>
</dbReference>
<evidence type="ECO:0000313" key="2">
    <source>
        <dbReference type="EMBL" id="NJC68333.1"/>
    </source>
</evidence>
<dbReference type="Proteomes" id="UP000722989">
    <property type="component" value="Unassembled WGS sequence"/>
</dbReference>
<dbReference type="EMBL" id="JAATVY010000001">
    <property type="protein sequence ID" value="NJC68333.1"/>
    <property type="molecule type" value="Genomic_DNA"/>
</dbReference>
<protein>
    <recommendedName>
        <fullName evidence="1">Zinc finger CGNR domain-containing protein</fullName>
    </recommendedName>
</protein>
<dbReference type="InterPro" id="IPR023286">
    <property type="entry name" value="ABATE_dom_sf"/>
</dbReference>
<reference evidence="2 3" key="1">
    <citation type="submission" date="2020-03" db="EMBL/GenBank/DDBJ databases">
        <title>WGS of the type strain of Planosporangium spp.</title>
        <authorList>
            <person name="Thawai C."/>
        </authorList>
    </citation>
    <scope>NUCLEOTIDE SEQUENCE [LARGE SCALE GENOMIC DNA]</scope>
    <source>
        <strain evidence="2 3">TBRC 5610</strain>
    </source>
</reference>
<dbReference type="PANTHER" id="PTHR35525">
    <property type="entry name" value="BLL6575 PROTEIN"/>
    <property type="match status" value="1"/>
</dbReference>
<keyword evidence="3" id="KW-1185">Reference proteome</keyword>
<proteinExistence type="predicted"/>
<dbReference type="RefSeq" id="WP_167923223.1">
    <property type="nucleotide sequence ID" value="NZ_JAATVY010000001.1"/>
</dbReference>